<evidence type="ECO:0000313" key="2">
    <source>
        <dbReference type="EMBL" id="CAG06489.1"/>
    </source>
</evidence>
<keyword evidence="1" id="KW-0732">Signal</keyword>
<accession>Q4RYP3</accession>
<protein>
    <submittedName>
        <fullName evidence="2">Chromosome 16 SCAF14974, whole genome shotgun sequence</fullName>
    </submittedName>
</protein>
<dbReference type="GO" id="GO:0005615">
    <property type="term" value="C:extracellular space"/>
    <property type="evidence" value="ECO:0007669"/>
    <property type="project" value="TreeGrafter"/>
</dbReference>
<dbReference type="PANTHER" id="PTHR10559:SF18">
    <property type="entry name" value="TRANSCOBALAMIN II"/>
    <property type="match status" value="1"/>
</dbReference>
<dbReference type="Proteomes" id="UP000007303">
    <property type="component" value="Unassembled WGS sequence"/>
</dbReference>
<reference evidence="2" key="2">
    <citation type="submission" date="2004-02" db="EMBL/GenBank/DDBJ databases">
        <authorList>
            <consortium name="Genoscope"/>
            <consortium name="Whitehead Institute Centre for Genome Research"/>
        </authorList>
    </citation>
    <scope>NUCLEOTIDE SEQUENCE</scope>
</reference>
<gene>
    <name evidence="2" type="ORF">GSTENG00026851001</name>
</gene>
<name>Q4RYP3_TETNG</name>
<sequence>MKLVLLSAALLLLLPAARPERHQRGSVSVPIAVVVQNLLHNKPSLTFTTSTADGGILLGGLRRLMKSNAGFTFGYSEHPDYGPFLESVNGLAGSDRDRTYWELLVRTADGRLLRPDVGIGCYVPKPKDQIILNFTRW</sequence>
<dbReference type="PANTHER" id="PTHR10559">
    <property type="entry name" value="TRANSCOBALAMIN-1/GASTRIC INTRINSIC FACTOR"/>
    <property type="match status" value="1"/>
</dbReference>
<dbReference type="Ensembl" id="ENSTNIT00000017613.1">
    <property type="protein sequence ID" value="ENSTNIP00000017395.1"/>
    <property type="gene ID" value="ENSTNIG00000014378.1"/>
</dbReference>
<reference evidence="2 4" key="1">
    <citation type="journal article" date="2004" name="Nature">
        <title>Genome duplication in the teleost fish Tetraodon nigroviridis reveals the early vertebrate proto-karyotype.</title>
        <authorList>
            <person name="Jaillon O."/>
            <person name="Aury J.-M."/>
            <person name="Brunet F."/>
            <person name="Petit J.-L."/>
            <person name="Stange-Thomann N."/>
            <person name="Mauceli E."/>
            <person name="Bouneau L."/>
            <person name="Fischer C."/>
            <person name="Ozouf-Costaz C."/>
            <person name="Bernot A."/>
            <person name="Nicaud S."/>
            <person name="Jaffe D."/>
            <person name="Fisher S."/>
            <person name="Lutfalla G."/>
            <person name="Dossat C."/>
            <person name="Segurens B."/>
            <person name="Dasilva C."/>
            <person name="Salanoubat M."/>
            <person name="Levy M."/>
            <person name="Boudet N."/>
            <person name="Castellano S."/>
            <person name="Anthouard V."/>
            <person name="Jubin C."/>
            <person name="Castelli V."/>
            <person name="Katinka M."/>
            <person name="Vacherie B."/>
            <person name="Biemont C."/>
            <person name="Skalli Z."/>
            <person name="Cattolico L."/>
            <person name="Poulain J."/>
            <person name="De Berardinis V."/>
            <person name="Cruaud C."/>
            <person name="Duprat S."/>
            <person name="Brottier P."/>
            <person name="Coutanceau J.-P."/>
            <person name="Gouzy J."/>
            <person name="Parra G."/>
            <person name="Lardier G."/>
            <person name="Chapple C."/>
            <person name="McKernan K.J."/>
            <person name="McEwan P."/>
            <person name="Bosak S."/>
            <person name="Kellis M."/>
            <person name="Volff J.-N."/>
            <person name="Guigo R."/>
            <person name="Zody M.C."/>
            <person name="Mesirov J."/>
            <person name="Lindblad-Toh K."/>
            <person name="Birren B."/>
            <person name="Nusbaum C."/>
            <person name="Kahn D."/>
            <person name="Robinson-Rechavi M."/>
            <person name="Laudet V."/>
            <person name="Schachter V."/>
            <person name="Quetier F."/>
            <person name="Saurin W."/>
            <person name="Scarpelli C."/>
            <person name="Wincker P."/>
            <person name="Lander E.S."/>
            <person name="Weissenbach J."/>
            <person name="Roest Crollius H."/>
        </authorList>
    </citation>
    <scope>NUCLEOTIDE SEQUENCE [LARGE SCALE GENOMIC DNA]</scope>
</reference>
<dbReference type="InterPro" id="IPR051588">
    <property type="entry name" value="Cobalamin_Transport"/>
</dbReference>
<dbReference type="GeneTree" id="ENSGT00390000014712"/>
<dbReference type="OMA" id="WELLVMK"/>
<keyword evidence="4" id="KW-1185">Reference proteome</keyword>
<dbReference type="EMBL" id="CAAE01014974">
    <property type="protein sequence ID" value="CAG06489.1"/>
    <property type="molecule type" value="Genomic_DNA"/>
</dbReference>
<dbReference type="HOGENOM" id="CLU_137456_0_0_1"/>
<dbReference type="Gene3D" id="2.170.130.30">
    <property type="match status" value="1"/>
</dbReference>
<dbReference type="KEGG" id="tng:GSTEN00026851G001"/>
<proteinExistence type="predicted"/>
<evidence type="ECO:0000256" key="1">
    <source>
        <dbReference type="SAM" id="SignalP"/>
    </source>
</evidence>
<evidence type="ECO:0000313" key="3">
    <source>
        <dbReference type="Ensembl" id="ENSTNIP00000017395.1"/>
    </source>
</evidence>
<evidence type="ECO:0000313" key="4">
    <source>
        <dbReference type="Proteomes" id="UP000007303"/>
    </source>
</evidence>
<reference evidence="3" key="3">
    <citation type="submission" date="2025-05" db="UniProtKB">
        <authorList>
            <consortium name="Ensembl"/>
        </authorList>
    </citation>
    <scope>IDENTIFICATION</scope>
</reference>
<feature type="chain" id="PRO_5014105157" evidence="1">
    <location>
        <begin position="20"/>
        <end position="137"/>
    </location>
</feature>
<organism evidence="2">
    <name type="scientific">Tetraodon nigroviridis</name>
    <name type="common">Spotted green pufferfish</name>
    <name type="synonym">Chelonodon nigroviridis</name>
    <dbReference type="NCBI Taxonomy" id="99883"/>
    <lineage>
        <taxon>Eukaryota</taxon>
        <taxon>Metazoa</taxon>
        <taxon>Chordata</taxon>
        <taxon>Craniata</taxon>
        <taxon>Vertebrata</taxon>
        <taxon>Euteleostomi</taxon>
        <taxon>Actinopterygii</taxon>
        <taxon>Neopterygii</taxon>
        <taxon>Teleostei</taxon>
        <taxon>Neoteleostei</taxon>
        <taxon>Acanthomorphata</taxon>
        <taxon>Eupercaria</taxon>
        <taxon>Tetraodontiformes</taxon>
        <taxon>Tetradontoidea</taxon>
        <taxon>Tetraodontidae</taxon>
        <taxon>Tetraodon</taxon>
    </lineage>
</organism>
<dbReference type="GO" id="GO:0015889">
    <property type="term" value="P:cobalamin transport"/>
    <property type="evidence" value="ECO:0007669"/>
    <property type="project" value="TreeGrafter"/>
</dbReference>
<dbReference type="GO" id="GO:0031419">
    <property type="term" value="F:cobalamin binding"/>
    <property type="evidence" value="ECO:0007669"/>
    <property type="project" value="TreeGrafter"/>
</dbReference>
<feature type="signal peptide" evidence="1">
    <location>
        <begin position="1"/>
        <end position="19"/>
    </location>
</feature>
<dbReference type="AlphaFoldDB" id="Q4RYP3"/>
<dbReference type="OrthoDB" id="6343110at2759"/>